<organism evidence="5">
    <name type="scientific">Hydatigena taeniaeformis</name>
    <name type="common">Feline tapeworm</name>
    <name type="synonym">Taenia taeniaeformis</name>
    <dbReference type="NCBI Taxonomy" id="6205"/>
    <lineage>
        <taxon>Eukaryota</taxon>
        <taxon>Metazoa</taxon>
        <taxon>Spiralia</taxon>
        <taxon>Lophotrochozoa</taxon>
        <taxon>Platyhelminthes</taxon>
        <taxon>Cestoda</taxon>
        <taxon>Eucestoda</taxon>
        <taxon>Cyclophyllidea</taxon>
        <taxon>Taeniidae</taxon>
        <taxon>Hydatigera</taxon>
    </lineage>
</organism>
<evidence type="ECO:0000313" key="5">
    <source>
        <dbReference type="WBParaSite" id="TTAC_0000063801-mRNA-1"/>
    </source>
</evidence>
<dbReference type="OrthoDB" id="6235971at2759"/>
<keyword evidence="2" id="KW-0472">Membrane</keyword>
<dbReference type="InterPro" id="IPR029382">
    <property type="entry name" value="NCU-G1"/>
</dbReference>
<evidence type="ECO:0000256" key="2">
    <source>
        <dbReference type="SAM" id="Phobius"/>
    </source>
</evidence>
<accession>A0A0R3WJ16</accession>
<evidence type="ECO:0000256" key="1">
    <source>
        <dbReference type="SAM" id="MobiDB-lite"/>
    </source>
</evidence>
<dbReference type="EMBL" id="UYWX01000070">
    <property type="protein sequence ID" value="VDM16777.1"/>
    <property type="molecule type" value="Genomic_DNA"/>
</dbReference>
<reference evidence="5" key="1">
    <citation type="submission" date="2017-02" db="UniProtKB">
        <authorList>
            <consortium name="WormBaseParasite"/>
        </authorList>
    </citation>
    <scope>IDENTIFICATION</scope>
</reference>
<dbReference type="Pfam" id="PF15065">
    <property type="entry name" value="NCU-G1"/>
    <property type="match status" value="1"/>
</dbReference>
<reference evidence="3 4" key="2">
    <citation type="submission" date="2018-11" db="EMBL/GenBank/DDBJ databases">
        <authorList>
            <consortium name="Pathogen Informatics"/>
        </authorList>
    </citation>
    <scope>NUCLEOTIDE SEQUENCE [LARGE SCALE GENOMIC DNA]</scope>
</reference>
<dbReference type="Proteomes" id="UP000274429">
    <property type="component" value="Unassembled WGS sequence"/>
</dbReference>
<evidence type="ECO:0000313" key="4">
    <source>
        <dbReference type="Proteomes" id="UP000274429"/>
    </source>
</evidence>
<gene>
    <name evidence="3" type="ORF">TTAC_LOCUS639</name>
</gene>
<dbReference type="AlphaFoldDB" id="A0A0R3WJ16"/>
<evidence type="ECO:0000313" key="3">
    <source>
        <dbReference type="EMBL" id="VDM16777.1"/>
    </source>
</evidence>
<feature type="transmembrane region" description="Helical" evidence="2">
    <location>
        <begin position="310"/>
        <end position="334"/>
    </location>
</feature>
<dbReference type="WBParaSite" id="TTAC_0000063801-mRNA-1">
    <property type="protein sequence ID" value="TTAC_0000063801-mRNA-1"/>
    <property type="gene ID" value="TTAC_0000063801"/>
</dbReference>
<protein>
    <submittedName>
        <fullName evidence="5">Lectin_legB domain-containing protein</fullName>
    </submittedName>
</protein>
<keyword evidence="2" id="KW-0812">Transmembrane</keyword>
<feature type="compositionally biased region" description="Polar residues" evidence="1">
    <location>
        <begin position="392"/>
        <end position="401"/>
    </location>
</feature>
<keyword evidence="2" id="KW-1133">Transmembrane helix</keyword>
<name>A0A0R3WJ16_HYDTA</name>
<proteinExistence type="predicted"/>
<keyword evidence="4" id="KW-1185">Reference proteome</keyword>
<feature type="region of interest" description="Disordered" evidence="1">
    <location>
        <begin position="363"/>
        <end position="401"/>
    </location>
</feature>
<sequence>MILRGGPESIVTVNETKFFQTNISESITCVGITESTGILIEAQVCEYEDKKGTATFENHEGAVCRNSGENLQWRLHHNESNMNAEALVLGFVSGHWDPHKDNIYHSVKFKFTIPTENTKSALLLPVVRGFGVRMEVMGPLEKSYGRLGIGMLIYTNETIHPGQAFHQESLFDFGVEEEVGNFLSTVVLLNKREPPEAGDEVDMPPAYVFWRDVCFVDPVNRWSAGRRVVSFQSNPKRHNKPNRHINRSLPQAVFGFKRFNIHLHDNDTVAAVSEWLGFGSPGDGFFAKTNYTDWSFIMALGIPPVASTPVFYRLFIPFFLPILAVVGSLIYVYASQRWGPHLNDGTEATQPLISEVGSDEVDNDDGYPGFDVPNGVHSQGNSDIIEGEETAATPTSSYGAI</sequence>
<dbReference type="STRING" id="6205.A0A0R3WJ16"/>